<proteinExistence type="predicted"/>
<accession>A0A7W8TW17</accession>
<protein>
    <submittedName>
        <fullName evidence="2">Uncharacterized protein</fullName>
    </submittedName>
</protein>
<gene>
    <name evidence="2" type="ORF">HD598_002688</name>
</gene>
<evidence type="ECO:0000256" key="1">
    <source>
        <dbReference type="SAM" id="MobiDB-lite"/>
    </source>
</evidence>
<organism evidence="2 3">
    <name type="scientific">Neomicrococcus aestuarii</name>
    <dbReference type="NCBI Taxonomy" id="556325"/>
    <lineage>
        <taxon>Bacteria</taxon>
        <taxon>Bacillati</taxon>
        <taxon>Actinomycetota</taxon>
        <taxon>Actinomycetes</taxon>
        <taxon>Micrococcales</taxon>
        <taxon>Micrococcaceae</taxon>
        <taxon>Neomicrococcus</taxon>
    </lineage>
</organism>
<sequence>MRRNLIIAVLSLAVIALLVTVGIKLFTPRATTEATTLPTISPTQAATQAPTSSAAEPTSPTSKEQAALHAATVMSTWTPATDFNRTASELRARDLMTPARAKKVLAPVRPATGEQWLTAAAANATSVPTATLNRATEKNLTSVTVTWIWKTKDGKVLDLPAEQRTYFFQLTETTPHKITDYDYE</sequence>
<dbReference type="Proteomes" id="UP000580797">
    <property type="component" value="Unassembled WGS sequence"/>
</dbReference>
<dbReference type="RefSeq" id="WP_183666915.1">
    <property type="nucleotide sequence ID" value="NZ_BAAARH010000011.1"/>
</dbReference>
<reference evidence="2 3" key="1">
    <citation type="submission" date="2020-08" db="EMBL/GenBank/DDBJ databases">
        <title>Sequencing the genomes of 1000 actinobacteria strains.</title>
        <authorList>
            <person name="Klenk H.-P."/>
        </authorList>
    </citation>
    <scope>NUCLEOTIDE SEQUENCE [LARGE SCALE GENOMIC DNA]</scope>
    <source>
        <strain evidence="2 3">DSM 105783</strain>
    </source>
</reference>
<dbReference type="AlphaFoldDB" id="A0A7W8TW17"/>
<name>A0A7W8TW17_9MICC</name>
<feature type="region of interest" description="Disordered" evidence="1">
    <location>
        <begin position="36"/>
        <end position="63"/>
    </location>
</feature>
<dbReference type="EMBL" id="JACHDR010000002">
    <property type="protein sequence ID" value="MBB5513941.1"/>
    <property type="molecule type" value="Genomic_DNA"/>
</dbReference>
<feature type="compositionally biased region" description="Low complexity" evidence="1">
    <location>
        <begin position="38"/>
        <end position="62"/>
    </location>
</feature>
<evidence type="ECO:0000313" key="2">
    <source>
        <dbReference type="EMBL" id="MBB5513941.1"/>
    </source>
</evidence>
<comment type="caution">
    <text evidence="2">The sequence shown here is derived from an EMBL/GenBank/DDBJ whole genome shotgun (WGS) entry which is preliminary data.</text>
</comment>
<evidence type="ECO:0000313" key="3">
    <source>
        <dbReference type="Proteomes" id="UP000580797"/>
    </source>
</evidence>